<accession>A0A2S4L3Y9</accession>
<dbReference type="SUPFAM" id="SSF52540">
    <property type="entry name" value="P-loop containing nucleoside triphosphate hydrolases"/>
    <property type="match status" value="1"/>
</dbReference>
<dbReference type="Gene3D" id="3.40.50.300">
    <property type="entry name" value="P-loop containing nucleotide triphosphate hydrolases"/>
    <property type="match status" value="1"/>
</dbReference>
<dbReference type="GO" id="GO:0019856">
    <property type="term" value="P:pyrimidine nucleobase biosynthetic process"/>
    <property type="evidence" value="ECO:0007669"/>
    <property type="project" value="TreeGrafter"/>
</dbReference>
<feature type="region of interest" description="Disordered" evidence="1">
    <location>
        <begin position="166"/>
        <end position="194"/>
    </location>
</feature>
<keyword evidence="4" id="KW-1185">Reference proteome</keyword>
<dbReference type="GO" id="GO:0003883">
    <property type="term" value="F:CTP synthase activity"/>
    <property type="evidence" value="ECO:0007669"/>
    <property type="project" value="InterPro"/>
</dbReference>
<evidence type="ECO:0000313" key="3">
    <source>
        <dbReference type="EMBL" id="POR37154.1"/>
    </source>
</evidence>
<evidence type="ECO:0000313" key="4">
    <source>
        <dbReference type="Proteomes" id="UP000237481"/>
    </source>
</evidence>
<dbReference type="GO" id="GO:0006241">
    <property type="term" value="P:CTP biosynthetic process"/>
    <property type="evidence" value="ECO:0007669"/>
    <property type="project" value="TreeGrafter"/>
</dbReference>
<reference evidence="3 4" key="1">
    <citation type="submission" date="2018-01" db="EMBL/GenBank/DDBJ databases">
        <title>Harnessing the power of phylogenomics to disentangle the directionality and signatures of interkingdom host jumping in the parasitic fungal genus Tolypocladium.</title>
        <authorList>
            <person name="Quandt C.A."/>
            <person name="Patterson W."/>
            <person name="Spatafora J.W."/>
        </authorList>
    </citation>
    <scope>NUCLEOTIDE SEQUENCE [LARGE SCALE GENOMIC DNA]</scope>
    <source>
        <strain evidence="3 4">NRBC 100945</strain>
    </source>
</reference>
<dbReference type="OrthoDB" id="1739076at2759"/>
<proteinExistence type="predicted"/>
<sequence length="215" mass="23713">MLRIMRISRLRRVSRPEFTITRFNLVAFLTSCLFPRAKMKYVLVSGGVASGVGKGNHRYATRRVTERVDGEESFIVGVVAPDDGAESRGTWVCISRGTTTSITTGKIYKHVIGKERRGDYLGRTVQGHDEQDCPELPSPDSAWEWQIAVIEHARHICGKKGAASEEFDAQAGHPRHHHCHARGTQGAHGRHDAAGLAGDALPARQQVQRTILENA</sequence>
<dbReference type="GO" id="GO:0042802">
    <property type="term" value="F:identical protein binding"/>
    <property type="evidence" value="ECO:0007669"/>
    <property type="project" value="TreeGrafter"/>
</dbReference>
<organism evidence="3 4">
    <name type="scientific">Tolypocladium paradoxum</name>
    <dbReference type="NCBI Taxonomy" id="94208"/>
    <lineage>
        <taxon>Eukaryota</taxon>
        <taxon>Fungi</taxon>
        <taxon>Dikarya</taxon>
        <taxon>Ascomycota</taxon>
        <taxon>Pezizomycotina</taxon>
        <taxon>Sordariomycetes</taxon>
        <taxon>Hypocreomycetidae</taxon>
        <taxon>Hypocreales</taxon>
        <taxon>Ophiocordycipitaceae</taxon>
        <taxon>Tolypocladium</taxon>
    </lineage>
</organism>
<dbReference type="GO" id="GO:0097268">
    <property type="term" value="C:cytoophidium"/>
    <property type="evidence" value="ECO:0007669"/>
    <property type="project" value="TreeGrafter"/>
</dbReference>
<gene>
    <name evidence="3" type="ORF">TPAR_02681</name>
</gene>
<dbReference type="GO" id="GO:0005737">
    <property type="term" value="C:cytoplasm"/>
    <property type="evidence" value="ECO:0007669"/>
    <property type="project" value="TreeGrafter"/>
</dbReference>
<dbReference type="InterPro" id="IPR017456">
    <property type="entry name" value="CTP_synthase_N"/>
</dbReference>
<evidence type="ECO:0000259" key="2">
    <source>
        <dbReference type="Pfam" id="PF06418"/>
    </source>
</evidence>
<evidence type="ECO:0000256" key="1">
    <source>
        <dbReference type="SAM" id="MobiDB-lite"/>
    </source>
</evidence>
<dbReference type="Pfam" id="PF06418">
    <property type="entry name" value="CTP_synth_N"/>
    <property type="match status" value="1"/>
</dbReference>
<dbReference type="InterPro" id="IPR027417">
    <property type="entry name" value="P-loop_NTPase"/>
</dbReference>
<dbReference type="PANTHER" id="PTHR11550:SF0">
    <property type="entry name" value="CTP SYNTHASE-RELATED"/>
    <property type="match status" value="1"/>
</dbReference>
<dbReference type="PANTHER" id="PTHR11550">
    <property type="entry name" value="CTP SYNTHASE"/>
    <property type="match status" value="1"/>
</dbReference>
<protein>
    <submittedName>
        <fullName evidence="3">CTP synthase</fullName>
    </submittedName>
</protein>
<comment type="caution">
    <text evidence="3">The sequence shown here is derived from an EMBL/GenBank/DDBJ whole genome shotgun (WGS) entry which is preliminary data.</text>
</comment>
<name>A0A2S4L3Y9_9HYPO</name>
<dbReference type="EMBL" id="PKSG01000274">
    <property type="protein sequence ID" value="POR37154.1"/>
    <property type="molecule type" value="Genomic_DNA"/>
</dbReference>
<dbReference type="AlphaFoldDB" id="A0A2S4L3Y9"/>
<dbReference type="InterPro" id="IPR004468">
    <property type="entry name" value="CTP_synthase"/>
</dbReference>
<dbReference type="Proteomes" id="UP000237481">
    <property type="component" value="Unassembled WGS sequence"/>
</dbReference>
<feature type="domain" description="CTP synthase N-terminal" evidence="2">
    <location>
        <begin position="98"/>
        <end position="126"/>
    </location>
</feature>
<dbReference type="STRING" id="94208.A0A2S4L3Y9"/>